<keyword evidence="2" id="KW-1185">Reference proteome</keyword>
<protein>
    <submittedName>
        <fullName evidence="1">Uncharacterized protein</fullName>
    </submittedName>
</protein>
<dbReference type="HOGENOM" id="CLU_2755071_0_0_5"/>
<proteinExistence type="predicted"/>
<evidence type="ECO:0000313" key="2">
    <source>
        <dbReference type="Proteomes" id="UP000031368"/>
    </source>
</evidence>
<accession>A0A0B4XET3</accession>
<geneLocation type="plasmid" evidence="1 2">
    <name>pRgalR602c</name>
</geneLocation>
<reference evidence="1 2" key="1">
    <citation type="submission" date="2013-11" db="EMBL/GenBank/DDBJ databases">
        <title>Complete genome sequence of Rhizobium gallicum bv. gallicum R602.</title>
        <authorList>
            <person name="Bustos P."/>
            <person name="Santamaria R.I."/>
            <person name="Lozano L."/>
            <person name="Acosta J.L."/>
            <person name="Ormeno-Orrillo E."/>
            <person name="Rogel M.A."/>
            <person name="Romero D."/>
            <person name="Cevallos M.A."/>
            <person name="Martinez-Romero E."/>
            <person name="Gonzalez V."/>
        </authorList>
    </citation>
    <scope>NUCLEOTIDE SEQUENCE [LARGE SCALE GENOMIC DNA]</scope>
    <source>
        <strain evidence="1 2">R602</strain>
        <plasmid evidence="1 2">pRgalR602c</plasmid>
    </source>
</reference>
<evidence type="ECO:0000313" key="1">
    <source>
        <dbReference type="EMBL" id="AJD44967.1"/>
    </source>
</evidence>
<gene>
    <name evidence="1" type="ORF">RGR602_PC00934</name>
</gene>
<sequence>MVLPRRPAIRDKRRGIKRVDLNGSITYMMPRNWDGKGIPGAGLLLGDAKDGNRQGGHSAVRCFGGIGHRF</sequence>
<dbReference type="KEGG" id="rga:RGR602_PC00934"/>
<dbReference type="AlphaFoldDB" id="A0A0B4XET3"/>
<keyword evidence="1" id="KW-0614">Plasmid</keyword>
<organism evidence="1 2">
    <name type="scientific">Rhizobium gallicum bv. gallicum R602sp</name>
    <dbReference type="NCBI Taxonomy" id="1041138"/>
    <lineage>
        <taxon>Bacteria</taxon>
        <taxon>Pseudomonadati</taxon>
        <taxon>Pseudomonadota</taxon>
        <taxon>Alphaproteobacteria</taxon>
        <taxon>Hyphomicrobiales</taxon>
        <taxon>Rhizobiaceae</taxon>
        <taxon>Rhizobium/Agrobacterium group</taxon>
        <taxon>Rhizobium</taxon>
    </lineage>
</organism>
<dbReference type="Proteomes" id="UP000031368">
    <property type="component" value="Plasmid pRgalR602c"/>
</dbReference>
<dbReference type="EMBL" id="CP006880">
    <property type="protein sequence ID" value="AJD44967.1"/>
    <property type="molecule type" value="Genomic_DNA"/>
</dbReference>
<name>A0A0B4XET3_9HYPH</name>